<evidence type="ECO:0000313" key="5">
    <source>
        <dbReference type="Proteomes" id="UP000309848"/>
    </source>
</evidence>
<dbReference type="RefSeq" id="WP_135987483.1">
    <property type="nucleotide sequence ID" value="NZ_JAASQM010000001.1"/>
</dbReference>
<reference evidence="4 5" key="1">
    <citation type="submission" date="2019-04" db="EMBL/GenBank/DDBJ databases">
        <title>Sphingomonas psychrotolerans sp. nov., isolated from soil in the Tianshan Mountains, Xinjiang, China.</title>
        <authorList>
            <person name="Luo Y."/>
            <person name="Sheng H."/>
        </authorList>
    </citation>
    <scope>NUCLEOTIDE SEQUENCE [LARGE SCALE GENOMIC DNA]</scope>
    <source>
        <strain evidence="4 5">KIS18-15</strain>
    </source>
</reference>
<evidence type="ECO:0000259" key="3">
    <source>
        <dbReference type="PROSITE" id="PS51186"/>
    </source>
</evidence>
<dbReference type="GO" id="GO:0016747">
    <property type="term" value="F:acyltransferase activity, transferring groups other than amino-acyl groups"/>
    <property type="evidence" value="ECO:0007669"/>
    <property type="project" value="InterPro"/>
</dbReference>
<sequence>MPLTPVPNDHVATIVTSLEMRSKPPLRPAPPSPLRLVHWPAPASERYKTLFRRVGAPWLWFSRLVIPDAALRRILDDPAIEVYAATDRAGIELGMLELDFRVAATCELSYVGLVPELTGKGNGGWLMAQALGLAWRKGVERVWVHTCTLDHPAALGFYRRHGFVPYKRTVESFADPRLAGILAPDAAPHIPCLGSLPR</sequence>
<evidence type="ECO:0000256" key="1">
    <source>
        <dbReference type="ARBA" id="ARBA00022679"/>
    </source>
</evidence>
<dbReference type="SUPFAM" id="SSF55729">
    <property type="entry name" value="Acyl-CoA N-acyltransferases (Nat)"/>
    <property type="match status" value="1"/>
</dbReference>
<protein>
    <submittedName>
        <fullName evidence="4">GNAT family N-acetyltransferase</fullName>
    </submittedName>
</protein>
<dbReference type="InterPro" id="IPR016181">
    <property type="entry name" value="Acyl_CoA_acyltransferase"/>
</dbReference>
<keyword evidence="5" id="KW-1185">Reference proteome</keyword>
<gene>
    <name evidence="4" type="ORF">E5A74_20460</name>
</gene>
<dbReference type="EMBL" id="SRXU01000013">
    <property type="protein sequence ID" value="TGX37318.1"/>
    <property type="molecule type" value="Genomic_DNA"/>
</dbReference>
<dbReference type="InterPro" id="IPR000182">
    <property type="entry name" value="GNAT_dom"/>
</dbReference>
<evidence type="ECO:0000256" key="2">
    <source>
        <dbReference type="ARBA" id="ARBA00023315"/>
    </source>
</evidence>
<keyword evidence="2" id="KW-0012">Acyltransferase</keyword>
<keyword evidence="1 4" id="KW-0808">Transferase</keyword>
<dbReference type="Gene3D" id="3.40.630.30">
    <property type="match status" value="1"/>
</dbReference>
<name>A0A4S1W433_9SPHN</name>
<proteinExistence type="predicted"/>
<feature type="domain" description="N-acetyltransferase" evidence="3">
    <location>
        <begin position="36"/>
        <end position="184"/>
    </location>
</feature>
<dbReference type="CDD" id="cd04301">
    <property type="entry name" value="NAT_SF"/>
    <property type="match status" value="1"/>
</dbReference>
<comment type="caution">
    <text evidence="4">The sequence shown here is derived from an EMBL/GenBank/DDBJ whole genome shotgun (WGS) entry which is preliminary data.</text>
</comment>
<dbReference type="PANTHER" id="PTHR43800:SF1">
    <property type="entry name" value="PEPTIDYL-LYSINE N-ACETYLTRANSFERASE YJAB"/>
    <property type="match status" value="1"/>
</dbReference>
<evidence type="ECO:0000313" key="4">
    <source>
        <dbReference type="EMBL" id="TGX37318.1"/>
    </source>
</evidence>
<dbReference type="Pfam" id="PF00583">
    <property type="entry name" value="Acetyltransf_1"/>
    <property type="match status" value="1"/>
</dbReference>
<organism evidence="4 5">
    <name type="scientific">Sphingomonas naasensis</name>
    <dbReference type="NCBI Taxonomy" id="1344951"/>
    <lineage>
        <taxon>Bacteria</taxon>
        <taxon>Pseudomonadati</taxon>
        <taxon>Pseudomonadota</taxon>
        <taxon>Alphaproteobacteria</taxon>
        <taxon>Sphingomonadales</taxon>
        <taxon>Sphingomonadaceae</taxon>
        <taxon>Sphingomonas</taxon>
    </lineage>
</organism>
<dbReference type="PANTHER" id="PTHR43800">
    <property type="entry name" value="PEPTIDYL-LYSINE N-ACETYLTRANSFERASE YJAB"/>
    <property type="match status" value="1"/>
</dbReference>
<dbReference type="PROSITE" id="PS51186">
    <property type="entry name" value="GNAT"/>
    <property type="match status" value="1"/>
</dbReference>
<dbReference type="AlphaFoldDB" id="A0A4S1W433"/>
<dbReference type="Proteomes" id="UP000309848">
    <property type="component" value="Unassembled WGS sequence"/>
</dbReference>
<accession>A0A4S1W433</accession>
<dbReference type="OrthoDB" id="275336at2"/>